<evidence type="ECO:0000256" key="5">
    <source>
        <dbReference type="ARBA" id="ARBA00023002"/>
    </source>
</evidence>
<evidence type="ECO:0000256" key="3">
    <source>
        <dbReference type="ARBA" id="ARBA00022723"/>
    </source>
</evidence>
<dbReference type="GO" id="GO:0006570">
    <property type="term" value="P:tyrosine metabolic process"/>
    <property type="evidence" value="ECO:0007669"/>
    <property type="project" value="InterPro"/>
</dbReference>
<sequence>MPFYRAVGALPPKRHVQFRSPEGRLYREEEIGKEGFSSDFAILYHNNAPTDVVSIDTWELPDQESRPNNPLVPRLLYTHKLDQGGDAVLSRRLLAANSDLRVSYVVADRPSPLYRNVSGDELYFVESGQARVETVFGVLEVGALDFVVMPRAVIHRVVPVGEEPLRLLISEARGSVRTPRRYLSDQGQFLEHSPYNERDLRAPAEPFVVDEGGDVDVYVRHRHGGTRYTYANHPFDVVGWDGCLYPYAFDMAEFQPYTNRLHQPPTNFQAFEAPGFVVCAAVPHATEYHPDAVPVPGAHTNVDSDELLFWTEAAGGARSGHGINAGAITWHPGGFTHGPRAGELERAVAAYQPGVIEMRDMWAVMIDTFQPLEVGEAALACENGSYLSSWRGA</sequence>
<dbReference type="InterPro" id="IPR046452">
    <property type="entry name" value="HgmA_N"/>
</dbReference>
<evidence type="ECO:0000256" key="2">
    <source>
        <dbReference type="ARBA" id="ARBA00007757"/>
    </source>
</evidence>
<dbReference type="PANTHER" id="PTHR11056">
    <property type="entry name" value="HOMOGENTISATE 1,2-DIOXYGENASE"/>
    <property type="match status" value="1"/>
</dbReference>
<dbReference type="SUPFAM" id="SSF51182">
    <property type="entry name" value="RmlC-like cupins"/>
    <property type="match status" value="1"/>
</dbReference>
<gene>
    <name evidence="10" type="ORF">G3I71_04170</name>
</gene>
<comment type="cofactor">
    <cofactor evidence="1 8">
        <name>Fe cation</name>
        <dbReference type="ChEBI" id="CHEBI:24875"/>
    </cofactor>
</comment>
<comment type="caution">
    <text evidence="10">The sequence shown here is derived from an EMBL/GenBank/DDBJ whole genome shotgun (WGS) entry which is preliminary data.</text>
</comment>
<dbReference type="GO" id="GO:0006559">
    <property type="term" value="P:L-phenylalanine catabolic process"/>
    <property type="evidence" value="ECO:0007669"/>
    <property type="project" value="InterPro"/>
</dbReference>
<dbReference type="InterPro" id="IPR011051">
    <property type="entry name" value="RmlC_Cupin_sf"/>
</dbReference>
<feature type="binding site" evidence="8">
    <location>
        <position position="337"/>
    </location>
    <ligand>
        <name>Fe cation</name>
        <dbReference type="ChEBI" id="CHEBI:24875"/>
    </ligand>
</feature>
<name>A0A6B3BH37_9ACTN</name>
<dbReference type="RefSeq" id="WP_164312535.1">
    <property type="nucleotide sequence ID" value="NZ_JAAGLU010000003.1"/>
</dbReference>
<evidence type="ECO:0000256" key="1">
    <source>
        <dbReference type="ARBA" id="ARBA00001962"/>
    </source>
</evidence>
<feature type="domain" description="Homogentisate 1,2-dioxygenase N-terminal" evidence="9">
    <location>
        <begin position="113"/>
        <end position="251"/>
    </location>
</feature>
<evidence type="ECO:0000256" key="8">
    <source>
        <dbReference type="PIRSR" id="PIRSR605708-2"/>
    </source>
</evidence>
<accession>A0A6B3BH37</accession>
<keyword evidence="5" id="KW-0560">Oxidoreductase</keyword>
<evidence type="ECO:0000256" key="4">
    <source>
        <dbReference type="ARBA" id="ARBA00022964"/>
    </source>
</evidence>
<evidence type="ECO:0000256" key="7">
    <source>
        <dbReference type="PIRSR" id="PIRSR605708-1"/>
    </source>
</evidence>
<protein>
    <submittedName>
        <fullName evidence="10">Homogentisate 1,2-dioxygenase</fullName>
    </submittedName>
</protein>
<keyword evidence="4 10" id="KW-0223">Dioxygenase</keyword>
<dbReference type="AlphaFoldDB" id="A0A6B3BH37"/>
<dbReference type="EMBL" id="JAAGLU010000003">
    <property type="protein sequence ID" value="NEC85070.1"/>
    <property type="molecule type" value="Genomic_DNA"/>
</dbReference>
<organism evidence="10">
    <name type="scientific">Streptomyces sp. SID12501</name>
    <dbReference type="NCBI Taxonomy" id="2706042"/>
    <lineage>
        <taxon>Bacteria</taxon>
        <taxon>Bacillati</taxon>
        <taxon>Actinomycetota</taxon>
        <taxon>Actinomycetes</taxon>
        <taxon>Kitasatosporales</taxon>
        <taxon>Streptomycetaceae</taxon>
        <taxon>Streptomyces</taxon>
    </lineage>
</organism>
<dbReference type="InterPro" id="IPR014710">
    <property type="entry name" value="RmlC-like_jellyroll"/>
</dbReference>
<dbReference type="GO" id="GO:0004411">
    <property type="term" value="F:homogentisate 1,2-dioxygenase activity"/>
    <property type="evidence" value="ECO:0007669"/>
    <property type="project" value="InterPro"/>
</dbReference>
<reference evidence="10" key="1">
    <citation type="submission" date="2020-01" db="EMBL/GenBank/DDBJ databases">
        <title>Insect and environment-associated Actinomycetes.</title>
        <authorList>
            <person name="Currrie C."/>
            <person name="Chevrette M."/>
            <person name="Carlson C."/>
            <person name="Stubbendieck R."/>
            <person name="Wendt-Pienkowski E."/>
        </authorList>
    </citation>
    <scope>NUCLEOTIDE SEQUENCE</scope>
    <source>
        <strain evidence="10">SID12501</strain>
    </source>
</reference>
<dbReference type="Pfam" id="PF20510">
    <property type="entry name" value="HgmA_N"/>
    <property type="match status" value="1"/>
</dbReference>
<evidence type="ECO:0000259" key="9">
    <source>
        <dbReference type="Pfam" id="PF20510"/>
    </source>
</evidence>
<dbReference type="Gene3D" id="2.60.120.10">
    <property type="entry name" value="Jelly Rolls"/>
    <property type="match status" value="1"/>
</dbReference>
<dbReference type="GO" id="GO:0046872">
    <property type="term" value="F:metal ion binding"/>
    <property type="evidence" value="ECO:0007669"/>
    <property type="project" value="UniProtKB-KW"/>
</dbReference>
<feature type="binding site" evidence="8">
    <location>
        <position position="305"/>
    </location>
    <ligand>
        <name>Fe cation</name>
        <dbReference type="ChEBI" id="CHEBI:24875"/>
    </ligand>
</feature>
<dbReference type="CDD" id="cd02208">
    <property type="entry name" value="cupin_RmlC-like"/>
    <property type="match status" value="1"/>
</dbReference>
<proteinExistence type="inferred from homology"/>
<dbReference type="GO" id="GO:0005737">
    <property type="term" value="C:cytoplasm"/>
    <property type="evidence" value="ECO:0007669"/>
    <property type="project" value="TreeGrafter"/>
</dbReference>
<dbReference type="PANTHER" id="PTHR11056:SF0">
    <property type="entry name" value="HOMOGENTISATE 1,2-DIOXYGENASE"/>
    <property type="match status" value="1"/>
</dbReference>
<keyword evidence="3 8" id="KW-0479">Metal-binding</keyword>
<feature type="active site" description="Proton acceptor" evidence="7">
    <location>
        <position position="262"/>
    </location>
</feature>
<evidence type="ECO:0000256" key="6">
    <source>
        <dbReference type="ARBA" id="ARBA00023004"/>
    </source>
</evidence>
<evidence type="ECO:0000313" key="10">
    <source>
        <dbReference type="EMBL" id="NEC85070.1"/>
    </source>
</evidence>
<comment type="similarity">
    <text evidence="2">Belongs to the homogentisate dioxygenase family.</text>
</comment>
<feature type="binding site" evidence="8">
    <location>
        <position position="299"/>
    </location>
    <ligand>
        <name>Fe cation</name>
        <dbReference type="ChEBI" id="CHEBI:24875"/>
    </ligand>
</feature>
<dbReference type="InterPro" id="IPR005708">
    <property type="entry name" value="Homogentis_dOase"/>
</dbReference>
<keyword evidence="6 8" id="KW-0408">Iron</keyword>